<dbReference type="Pfam" id="PF20434">
    <property type="entry name" value="BD-FAE"/>
    <property type="match status" value="1"/>
</dbReference>
<accession>A0ABU0NI14</accession>
<evidence type="ECO:0000313" key="5">
    <source>
        <dbReference type="Proteomes" id="UP001230654"/>
    </source>
</evidence>
<evidence type="ECO:0000256" key="1">
    <source>
        <dbReference type="SAM" id="MobiDB-lite"/>
    </source>
</evidence>
<feature type="transmembrane region" description="Helical" evidence="2">
    <location>
        <begin position="46"/>
        <end position="67"/>
    </location>
</feature>
<name>A0ABU0NI14_STRRH</name>
<keyword evidence="2" id="KW-1133">Transmembrane helix</keyword>
<dbReference type="InterPro" id="IPR049492">
    <property type="entry name" value="BD-FAE-like_dom"/>
</dbReference>
<dbReference type="Gene3D" id="3.40.50.1820">
    <property type="entry name" value="alpha/beta hydrolase"/>
    <property type="match status" value="1"/>
</dbReference>
<keyword evidence="2" id="KW-0812">Transmembrane</keyword>
<keyword evidence="2" id="KW-0472">Membrane</keyword>
<evidence type="ECO:0000313" key="4">
    <source>
        <dbReference type="EMBL" id="MDQ0578716.1"/>
    </source>
</evidence>
<evidence type="ECO:0000259" key="3">
    <source>
        <dbReference type="Pfam" id="PF20434"/>
    </source>
</evidence>
<gene>
    <name evidence="4" type="ORF">QF030_000894</name>
</gene>
<keyword evidence="5" id="KW-1185">Reference proteome</keyword>
<dbReference type="EMBL" id="JAUSWV010000002">
    <property type="protein sequence ID" value="MDQ0578716.1"/>
    <property type="molecule type" value="Genomic_DNA"/>
</dbReference>
<dbReference type="InterPro" id="IPR029058">
    <property type="entry name" value="AB_hydrolase_fold"/>
</dbReference>
<dbReference type="NCBIfam" id="NF041556">
    <property type="entry name" value="tannase_B"/>
    <property type="match status" value="1"/>
</dbReference>
<dbReference type="InterPro" id="IPR048124">
    <property type="entry name" value="Tannase_B"/>
</dbReference>
<feature type="region of interest" description="Disordered" evidence="1">
    <location>
        <begin position="179"/>
        <end position="208"/>
    </location>
</feature>
<proteinExistence type="predicted"/>
<sequence>MIVGIIVNNSLRSQERITRSALICEHRRDTSGEGVKLKHKAIKRRSVVLGIGATAGVAAVGGIAVSAQASSETASDSSSSSDGLVFDPDAYTEIATTLTDTDGTTHDVTYHFWKAIPYVSKPVDEKYQSLIVSVPVEIDGKAVDASNAPIVLSNVIAGYVESSVAAATGIGGAVGAGGPPGGGNSPAPASPSASATAPATPTAPSGGGAAAMPQMALLAGYVVVEPGARGRTTTNSAGEYYGTAPAAIVDLKAAVRYLRANKGRVPGNTDRIVSAGVSAGGALSALLGASGDSPLYDELLKEIGAADASDAIFATGAWCPITDLEHADGAYEWNWGGNVTQSTGKVVDQTVSKDLQSEFADYQAKLKLRGLKGSGFGALTARNYDDYLVTQYLEPSATAYLADLSDSERETYLAKNTFITWKNGKATFTWDDFLTHVGARKKTAPAFDAFDLSAGENNEFGTGTTKARHFTAYGARNDTTGLTTRRVAHDIPEKLDLMNPMYHLVEKANPKRTKHWWIRLGTNDTDTSHVISANLAAAAAGLDDDVNHLYYWDQGHGANIDLPDFVTWIAKVTGYKGAKK</sequence>
<dbReference type="RefSeq" id="WP_307161297.1">
    <property type="nucleotide sequence ID" value="NZ_JAUSWV010000002.1"/>
</dbReference>
<protein>
    <recommendedName>
        <fullName evidence="3">BD-FAE-like domain-containing protein</fullName>
    </recommendedName>
</protein>
<evidence type="ECO:0000256" key="2">
    <source>
        <dbReference type="SAM" id="Phobius"/>
    </source>
</evidence>
<organism evidence="4 5">
    <name type="scientific">Streptomyces rishiriensis</name>
    <dbReference type="NCBI Taxonomy" id="68264"/>
    <lineage>
        <taxon>Bacteria</taxon>
        <taxon>Bacillati</taxon>
        <taxon>Actinomycetota</taxon>
        <taxon>Actinomycetes</taxon>
        <taxon>Kitasatosporales</taxon>
        <taxon>Streptomycetaceae</taxon>
        <taxon>Streptomyces</taxon>
    </lineage>
</organism>
<comment type="caution">
    <text evidence="4">The sequence shown here is derived from an EMBL/GenBank/DDBJ whole genome shotgun (WGS) entry which is preliminary data.</text>
</comment>
<dbReference type="SUPFAM" id="SSF53474">
    <property type="entry name" value="alpha/beta-Hydrolases"/>
    <property type="match status" value="1"/>
</dbReference>
<feature type="compositionally biased region" description="Low complexity" evidence="1">
    <location>
        <begin position="185"/>
        <end position="204"/>
    </location>
</feature>
<dbReference type="Proteomes" id="UP001230654">
    <property type="component" value="Unassembled WGS sequence"/>
</dbReference>
<reference evidence="4 5" key="1">
    <citation type="submission" date="2023-07" db="EMBL/GenBank/DDBJ databases">
        <title>Comparative genomics of wheat-associated soil bacteria to identify genetic determinants of phenazine resistance.</title>
        <authorList>
            <person name="Mouncey N."/>
        </authorList>
    </citation>
    <scope>NUCLEOTIDE SEQUENCE [LARGE SCALE GENOMIC DNA]</scope>
    <source>
        <strain evidence="4 5">B2I6</strain>
    </source>
</reference>
<feature type="domain" description="BD-FAE-like" evidence="3">
    <location>
        <begin position="242"/>
        <end position="350"/>
    </location>
</feature>